<feature type="region of interest" description="Disordered" evidence="2">
    <location>
        <begin position="207"/>
        <end position="252"/>
    </location>
</feature>
<dbReference type="EMBL" id="JBGBPQ010000011">
    <property type="protein sequence ID" value="KAL1515735.1"/>
    <property type="molecule type" value="Genomic_DNA"/>
</dbReference>
<sequence length="252" mass="27435">MDVSLRSVRLNRAAAGPDYPQKETVLLYHASVLQNIDALGKATQRLADRPHQLVAALDAELNRVHAEYSAWQRQQAADGPAHQQREARRLAEAQEELEALRSELRRAELARDAARAELRVVEERGAALSRELRLERAELRKLRLELALLAPPLAYTPPRAPAQPEYAELRAPRRPPLCARTADAACQTFAPWDERGRACEAAEARARPHTAAARGAEGGGGVRGVRSASARRAPAREGGGGARAGAWRAALA</sequence>
<proteinExistence type="predicted"/>
<name>A0AB34JAF4_PRYPA</name>
<evidence type="ECO:0000256" key="1">
    <source>
        <dbReference type="SAM" id="Coils"/>
    </source>
</evidence>
<evidence type="ECO:0000313" key="3">
    <source>
        <dbReference type="EMBL" id="KAL1515735.1"/>
    </source>
</evidence>
<gene>
    <name evidence="3" type="ORF">AB1Y20_002351</name>
</gene>
<feature type="coiled-coil region" evidence="1">
    <location>
        <begin position="54"/>
        <end position="145"/>
    </location>
</feature>
<evidence type="ECO:0000256" key="2">
    <source>
        <dbReference type="SAM" id="MobiDB-lite"/>
    </source>
</evidence>
<reference evidence="3 4" key="1">
    <citation type="journal article" date="2024" name="Science">
        <title>Giant polyketide synthase enzymes in the biosynthesis of giant marine polyether toxins.</title>
        <authorList>
            <person name="Fallon T.R."/>
            <person name="Shende V.V."/>
            <person name="Wierzbicki I.H."/>
            <person name="Pendleton A.L."/>
            <person name="Watervoot N.F."/>
            <person name="Auber R.P."/>
            <person name="Gonzalez D.J."/>
            <person name="Wisecaver J.H."/>
            <person name="Moore B.S."/>
        </authorList>
    </citation>
    <scope>NUCLEOTIDE SEQUENCE [LARGE SCALE GENOMIC DNA]</scope>
    <source>
        <strain evidence="3 4">12B1</strain>
    </source>
</reference>
<organism evidence="3 4">
    <name type="scientific">Prymnesium parvum</name>
    <name type="common">Toxic golden alga</name>
    <dbReference type="NCBI Taxonomy" id="97485"/>
    <lineage>
        <taxon>Eukaryota</taxon>
        <taxon>Haptista</taxon>
        <taxon>Haptophyta</taxon>
        <taxon>Prymnesiophyceae</taxon>
        <taxon>Prymnesiales</taxon>
        <taxon>Prymnesiaceae</taxon>
        <taxon>Prymnesium</taxon>
    </lineage>
</organism>
<protein>
    <submittedName>
        <fullName evidence="3">Uncharacterized protein</fullName>
    </submittedName>
</protein>
<keyword evidence="4" id="KW-1185">Reference proteome</keyword>
<accession>A0AB34JAF4</accession>
<dbReference type="AlphaFoldDB" id="A0AB34JAF4"/>
<comment type="caution">
    <text evidence="3">The sequence shown here is derived from an EMBL/GenBank/DDBJ whole genome shotgun (WGS) entry which is preliminary data.</text>
</comment>
<keyword evidence="1" id="KW-0175">Coiled coil</keyword>
<evidence type="ECO:0000313" key="4">
    <source>
        <dbReference type="Proteomes" id="UP001515480"/>
    </source>
</evidence>
<dbReference type="Proteomes" id="UP001515480">
    <property type="component" value="Unassembled WGS sequence"/>
</dbReference>